<comment type="caution">
    <text evidence="2">The sequence shown here is derived from an EMBL/GenBank/DDBJ whole genome shotgun (WGS) entry which is preliminary data.</text>
</comment>
<evidence type="ECO:0000313" key="3">
    <source>
        <dbReference type="Proteomes" id="UP001497444"/>
    </source>
</evidence>
<accession>A0ABP0V5K0</accession>
<dbReference type="InterPro" id="IPR036390">
    <property type="entry name" value="WH_DNA-bd_sf"/>
</dbReference>
<gene>
    <name evidence="2" type="ORF">CSSPJE1EN1_LOCUS25029</name>
</gene>
<sequence>MLLGRDHAAELARFWNLERDECEYFIGLVDLSRASSRHLRGLIKDQLQRLKNQRKVVSQKILGAEQVTDLKSEATYYSTWYWSAIHLLVEIPEFQTQNAIARRLSLPIEIVQNALIQLETMGLVKRSEDRWIPGKKNIHLPEDSVMREMNHMHWRLRALQDVQSKNPASFHYTSVFSVSRGDLEKLHSMMTEFMMQSRKLIVPSPAEELCCLSCDFFSV</sequence>
<reference evidence="2" key="1">
    <citation type="submission" date="2024-02" db="EMBL/GenBank/DDBJ databases">
        <authorList>
            <consortium name="ELIXIR-Norway"/>
            <consortium name="Elixir Norway"/>
        </authorList>
    </citation>
    <scope>NUCLEOTIDE SEQUENCE</scope>
</reference>
<dbReference type="EMBL" id="CAXAQS010000022">
    <property type="protein sequence ID" value="CAK9249651.1"/>
    <property type="molecule type" value="Genomic_DNA"/>
</dbReference>
<feature type="domain" description="DUF4423" evidence="1">
    <location>
        <begin position="72"/>
        <end position="219"/>
    </location>
</feature>
<organism evidence="2 3">
    <name type="scientific">Sphagnum jensenii</name>
    <dbReference type="NCBI Taxonomy" id="128206"/>
    <lineage>
        <taxon>Eukaryota</taxon>
        <taxon>Viridiplantae</taxon>
        <taxon>Streptophyta</taxon>
        <taxon>Embryophyta</taxon>
        <taxon>Bryophyta</taxon>
        <taxon>Sphagnophytina</taxon>
        <taxon>Sphagnopsida</taxon>
        <taxon>Sphagnales</taxon>
        <taxon>Sphagnaceae</taxon>
        <taxon>Sphagnum</taxon>
    </lineage>
</organism>
<dbReference type="Proteomes" id="UP001497444">
    <property type="component" value="Unassembled WGS sequence"/>
</dbReference>
<protein>
    <recommendedName>
        <fullName evidence="1">DUF4423 domain-containing protein</fullName>
    </recommendedName>
</protein>
<evidence type="ECO:0000313" key="2">
    <source>
        <dbReference type="EMBL" id="CAK9249651.1"/>
    </source>
</evidence>
<name>A0ABP0V5K0_9BRYO</name>
<proteinExistence type="predicted"/>
<keyword evidence="3" id="KW-1185">Reference proteome</keyword>
<dbReference type="InterPro" id="IPR025537">
    <property type="entry name" value="DUF4423"/>
</dbReference>
<evidence type="ECO:0000259" key="1">
    <source>
        <dbReference type="Pfam" id="PF14394"/>
    </source>
</evidence>
<dbReference type="SUPFAM" id="SSF46785">
    <property type="entry name" value="Winged helix' DNA-binding domain"/>
    <property type="match status" value="1"/>
</dbReference>
<dbReference type="Pfam" id="PF14394">
    <property type="entry name" value="DUF4423"/>
    <property type="match status" value="1"/>
</dbReference>